<dbReference type="AlphaFoldDB" id="A0A3P6ST89"/>
<name>A0A3P6ST89_CYLGO</name>
<evidence type="ECO:0000313" key="1">
    <source>
        <dbReference type="EMBL" id="VDK58294.1"/>
    </source>
</evidence>
<keyword evidence="2" id="KW-1185">Reference proteome</keyword>
<evidence type="ECO:0000313" key="2">
    <source>
        <dbReference type="Proteomes" id="UP000271889"/>
    </source>
</evidence>
<gene>
    <name evidence="1" type="ORF">CGOC_LOCUS4273</name>
</gene>
<organism evidence="1 2">
    <name type="scientific">Cylicostephanus goldi</name>
    <name type="common">Nematode worm</name>
    <dbReference type="NCBI Taxonomy" id="71465"/>
    <lineage>
        <taxon>Eukaryota</taxon>
        <taxon>Metazoa</taxon>
        <taxon>Ecdysozoa</taxon>
        <taxon>Nematoda</taxon>
        <taxon>Chromadorea</taxon>
        <taxon>Rhabditida</taxon>
        <taxon>Rhabditina</taxon>
        <taxon>Rhabditomorpha</taxon>
        <taxon>Strongyloidea</taxon>
        <taxon>Strongylidae</taxon>
        <taxon>Cylicostephanus</taxon>
    </lineage>
</organism>
<dbReference type="Proteomes" id="UP000271889">
    <property type="component" value="Unassembled WGS sequence"/>
</dbReference>
<sequence>MVVITPIVLGITRPEAETRASDRKTPYKHLEPSYYRMNKVKFSTTSAFSSSVHKRKNVVESLEDRITAGTMMKMAVINW</sequence>
<reference evidence="1 2" key="1">
    <citation type="submission" date="2018-11" db="EMBL/GenBank/DDBJ databases">
        <authorList>
            <consortium name="Pathogen Informatics"/>
        </authorList>
    </citation>
    <scope>NUCLEOTIDE SEQUENCE [LARGE SCALE GENOMIC DNA]</scope>
</reference>
<proteinExistence type="predicted"/>
<accession>A0A3P6ST89</accession>
<protein>
    <submittedName>
        <fullName evidence="1">Uncharacterized protein</fullName>
    </submittedName>
</protein>
<dbReference type="EMBL" id="UYRV01011647">
    <property type="protein sequence ID" value="VDK58294.1"/>
    <property type="molecule type" value="Genomic_DNA"/>
</dbReference>